<evidence type="ECO:0000313" key="2">
    <source>
        <dbReference type="Proteomes" id="UP000826195"/>
    </source>
</evidence>
<name>A0AAV7J0I9_COTGL</name>
<dbReference type="AlphaFoldDB" id="A0AAV7J0I9"/>
<gene>
    <name evidence="1" type="ORF">KQX54_019246</name>
</gene>
<dbReference type="EMBL" id="JAHXZJ010000374">
    <property type="protein sequence ID" value="KAH0561754.1"/>
    <property type="molecule type" value="Genomic_DNA"/>
</dbReference>
<dbReference type="Proteomes" id="UP000826195">
    <property type="component" value="Unassembled WGS sequence"/>
</dbReference>
<sequence length="121" mass="13520">MTKGPSVFAVRVMTRRGRPVALGRSNKRMAMQPPLCHSVVHAAPNLRASIFSLIETKTIVNCSNFHQNSDIEFSNLDKMSPFNRQPLLSVYTSPLPPTLKLACLNSVQRREEPSEEKGRGE</sequence>
<proteinExistence type="predicted"/>
<keyword evidence="2" id="KW-1185">Reference proteome</keyword>
<organism evidence="1 2">
    <name type="scientific">Cotesia glomerata</name>
    <name type="common">Lepidopteran parasitic wasp</name>
    <name type="synonym">Apanteles glomeratus</name>
    <dbReference type="NCBI Taxonomy" id="32391"/>
    <lineage>
        <taxon>Eukaryota</taxon>
        <taxon>Metazoa</taxon>
        <taxon>Ecdysozoa</taxon>
        <taxon>Arthropoda</taxon>
        <taxon>Hexapoda</taxon>
        <taxon>Insecta</taxon>
        <taxon>Pterygota</taxon>
        <taxon>Neoptera</taxon>
        <taxon>Endopterygota</taxon>
        <taxon>Hymenoptera</taxon>
        <taxon>Apocrita</taxon>
        <taxon>Ichneumonoidea</taxon>
        <taxon>Braconidae</taxon>
        <taxon>Microgastrinae</taxon>
        <taxon>Cotesia</taxon>
    </lineage>
</organism>
<reference evidence="1 2" key="1">
    <citation type="journal article" date="2021" name="J. Hered.">
        <title>A chromosome-level genome assembly of the parasitoid wasp, Cotesia glomerata (Hymenoptera: Braconidae).</title>
        <authorList>
            <person name="Pinto B.J."/>
            <person name="Weis J.J."/>
            <person name="Gamble T."/>
            <person name="Ode P.J."/>
            <person name="Paul R."/>
            <person name="Zaspel J.M."/>
        </authorList>
    </citation>
    <scope>NUCLEOTIDE SEQUENCE [LARGE SCALE GENOMIC DNA]</scope>
    <source>
        <strain evidence="1">CgM1</strain>
    </source>
</reference>
<evidence type="ECO:0000313" key="1">
    <source>
        <dbReference type="EMBL" id="KAH0561754.1"/>
    </source>
</evidence>
<comment type="caution">
    <text evidence="1">The sequence shown here is derived from an EMBL/GenBank/DDBJ whole genome shotgun (WGS) entry which is preliminary data.</text>
</comment>
<protein>
    <submittedName>
        <fullName evidence="1">Uncharacterized protein</fullName>
    </submittedName>
</protein>
<accession>A0AAV7J0I9</accession>